<evidence type="ECO:0000256" key="2">
    <source>
        <dbReference type="HAMAP-Rule" id="MF_00973"/>
    </source>
</evidence>
<keyword evidence="1 2" id="KW-0963">Cytoplasm</keyword>
<evidence type="ECO:0000256" key="1">
    <source>
        <dbReference type="ARBA" id="ARBA00022490"/>
    </source>
</evidence>
<dbReference type="HAMAP" id="MF_00973">
    <property type="entry name" value="Gluconeogen_factor"/>
    <property type="match status" value="1"/>
</dbReference>
<reference evidence="3 4" key="1">
    <citation type="submission" date="2017-09" db="EMBL/GenBank/DDBJ databases">
        <title>Depth-based differentiation of microbial function through sediment-hosted aquifers and enrichment of novel symbionts in the deep terrestrial subsurface.</title>
        <authorList>
            <person name="Probst A.J."/>
            <person name="Ladd B."/>
            <person name="Jarett J.K."/>
            <person name="Geller-Mcgrath D.E."/>
            <person name="Sieber C.M."/>
            <person name="Emerson J.B."/>
            <person name="Anantharaman K."/>
            <person name="Thomas B.C."/>
            <person name="Malmstrom R."/>
            <person name="Stieglmeier M."/>
            <person name="Klingl A."/>
            <person name="Woyke T."/>
            <person name="Ryan C.M."/>
            <person name="Banfield J.F."/>
        </authorList>
    </citation>
    <scope>NUCLEOTIDE SEQUENCE [LARGE SCALE GENOMIC DNA]</scope>
    <source>
        <strain evidence="3">CG23_combo_of_CG06-09_8_20_14_all_37_18</strain>
    </source>
</reference>
<comment type="caution">
    <text evidence="3">The sequence shown here is derived from an EMBL/GenBank/DDBJ whole genome shotgun (WGS) entry which is preliminary data.</text>
</comment>
<comment type="subcellular location">
    <subcellularLocation>
        <location evidence="2">Cytoplasm</location>
    </subcellularLocation>
</comment>
<dbReference type="PANTHER" id="PTHR30135:SF3">
    <property type="entry name" value="GLUCONEOGENESIS FACTOR-RELATED"/>
    <property type="match status" value="1"/>
</dbReference>
<accession>A0A2G9YY97</accession>
<comment type="function">
    <text evidence="2">Required for morphogenesis under gluconeogenic growth conditions.</text>
</comment>
<dbReference type="Gene3D" id="3.40.50.10680">
    <property type="entry name" value="CofD-like domains"/>
    <property type="match status" value="1"/>
</dbReference>
<evidence type="ECO:0000313" key="3">
    <source>
        <dbReference type="EMBL" id="PIP24159.1"/>
    </source>
</evidence>
<proteinExistence type="inferred from homology"/>
<dbReference type="AlphaFoldDB" id="A0A2G9YY97"/>
<dbReference type="EMBL" id="PCRQ01000058">
    <property type="protein sequence ID" value="PIP24159.1"/>
    <property type="molecule type" value="Genomic_DNA"/>
</dbReference>
<dbReference type="PANTHER" id="PTHR30135">
    <property type="entry name" value="UNCHARACTERIZED PROTEIN YVCK-RELATED"/>
    <property type="match status" value="1"/>
</dbReference>
<dbReference type="Proteomes" id="UP000229952">
    <property type="component" value="Unassembled WGS sequence"/>
</dbReference>
<dbReference type="GO" id="GO:0043743">
    <property type="term" value="F:LPPG:FO 2-phospho-L-lactate transferase activity"/>
    <property type="evidence" value="ECO:0007669"/>
    <property type="project" value="InterPro"/>
</dbReference>
<dbReference type="GO" id="GO:0008360">
    <property type="term" value="P:regulation of cell shape"/>
    <property type="evidence" value="ECO:0007669"/>
    <property type="project" value="UniProtKB-UniRule"/>
</dbReference>
<dbReference type="InterPro" id="IPR002882">
    <property type="entry name" value="CofD"/>
</dbReference>
<dbReference type="CDD" id="cd07187">
    <property type="entry name" value="YvcK_like"/>
    <property type="match status" value="1"/>
</dbReference>
<dbReference type="GO" id="GO:0005737">
    <property type="term" value="C:cytoplasm"/>
    <property type="evidence" value="ECO:0007669"/>
    <property type="project" value="UniProtKB-SubCell"/>
</dbReference>
<dbReference type="SUPFAM" id="SSF142338">
    <property type="entry name" value="CofD-like"/>
    <property type="match status" value="1"/>
</dbReference>
<dbReference type="InterPro" id="IPR038136">
    <property type="entry name" value="CofD-like_dom_sf"/>
</dbReference>
<protein>
    <recommendedName>
        <fullName evidence="2">Putative gluconeogenesis factor</fullName>
    </recommendedName>
</protein>
<dbReference type="NCBIfam" id="TIGR01826">
    <property type="entry name" value="CofD_related"/>
    <property type="match status" value="1"/>
</dbReference>
<comment type="similarity">
    <text evidence="2">Belongs to the gluconeogenesis factor family.</text>
</comment>
<evidence type="ECO:0000313" key="4">
    <source>
        <dbReference type="Proteomes" id="UP000229952"/>
    </source>
</evidence>
<dbReference type="InterPro" id="IPR010119">
    <property type="entry name" value="Gluconeogen_factor"/>
</dbReference>
<dbReference type="Pfam" id="PF01933">
    <property type="entry name" value="CofD"/>
    <property type="match status" value="1"/>
</dbReference>
<organism evidence="3 4">
    <name type="scientific">Candidatus Nealsonbacteria bacterium CG23_combo_of_CG06-09_8_20_14_all_37_18</name>
    <dbReference type="NCBI Taxonomy" id="1974720"/>
    <lineage>
        <taxon>Bacteria</taxon>
        <taxon>Candidatus Nealsoniibacteriota</taxon>
    </lineage>
</organism>
<name>A0A2G9YY97_9BACT</name>
<sequence>MSKRKKTYPEYRRRIVCLGGGTGTSVVLAGLKKYPVNLSAVVSMVDSGGANRIIRDEFGLLPTSDLRQCFVALAEDNNDSEQSLRKLFTYRFHKGRGFKGMTFGNLFMVALTDIFGSQIEAIKKTSQILKIRGKILPATLTDSNLVAIYENGRKVIGEHLIDEPEHDGKLKIKKIYLQPKAKAYPEAVKTILSADLIVIGPGDLYTSLVADLLVKDIVKALRKTRAKIVFILNLMTKYGQTYGFTAKDHIRILEKYLGKNCLDFVLMNSKPIPKVALRKYKKEHEFPVIDDLKDSYFKVIRADFLSEKETKKVPGDILKRSLVRHDLNKLAKLILKLCKQ</sequence>
<gene>
    <name evidence="3" type="ORF">COX35_02235</name>
</gene>